<dbReference type="KEGG" id="psuu:Psuf_061100"/>
<dbReference type="Pfam" id="PF26607">
    <property type="entry name" value="DUF8189"/>
    <property type="match status" value="1"/>
</dbReference>
<evidence type="ECO:0000256" key="2">
    <source>
        <dbReference type="SAM" id="SignalP"/>
    </source>
</evidence>
<dbReference type="EMBL" id="AP022871">
    <property type="protein sequence ID" value="BCB88797.1"/>
    <property type="molecule type" value="Genomic_DNA"/>
</dbReference>
<reference evidence="4 5" key="2">
    <citation type="submission" date="2020-03" db="EMBL/GenBank/DDBJ databases">
        <authorList>
            <person name="Ichikawa N."/>
            <person name="Kimura A."/>
            <person name="Kitahashi Y."/>
            <person name="Uohara A."/>
        </authorList>
    </citation>
    <scope>NUCLEOTIDE SEQUENCE [LARGE SCALE GENOMIC DNA]</scope>
    <source>
        <strain evidence="4 5">NBRC 105367</strain>
    </source>
</reference>
<dbReference type="Gene3D" id="2.120.10.70">
    <property type="entry name" value="Fucose-specific lectin"/>
    <property type="match status" value="1"/>
</dbReference>
<dbReference type="InterPro" id="IPR058502">
    <property type="entry name" value="PLL-like_beta-prop"/>
</dbReference>
<evidence type="ECO:0000259" key="3">
    <source>
        <dbReference type="Pfam" id="PF26607"/>
    </source>
</evidence>
<evidence type="ECO:0000256" key="1">
    <source>
        <dbReference type="SAM" id="MobiDB-lite"/>
    </source>
</evidence>
<reference evidence="4 5" key="1">
    <citation type="submission" date="2020-03" db="EMBL/GenBank/DDBJ databases">
        <title>Whole genome shotgun sequence of Phytohabitans suffuscus NBRC 105367.</title>
        <authorList>
            <person name="Komaki H."/>
            <person name="Tamura T."/>
        </authorList>
    </citation>
    <scope>NUCLEOTIDE SEQUENCE [LARGE SCALE GENOMIC DNA]</scope>
    <source>
        <strain evidence="4 5">NBRC 105367</strain>
    </source>
</reference>
<accession>A0A6F8YRL9</accession>
<dbReference type="SUPFAM" id="SSF89372">
    <property type="entry name" value="Fucose-specific lectin"/>
    <property type="match status" value="1"/>
</dbReference>
<organism evidence="4 5">
    <name type="scientific">Phytohabitans suffuscus</name>
    <dbReference type="NCBI Taxonomy" id="624315"/>
    <lineage>
        <taxon>Bacteria</taxon>
        <taxon>Bacillati</taxon>
        <taxon>Actinomycetota</taxon>
        <taxon>Actinomycetes</taxon>
        <taxon>Micromonosporales</taxon>
        <taxon>Micromonosporaceae</taxon>
    </lineage>
</organism>
<feature type="domain" description="PLL-like beta propeller" evidence="3">
    <location>
        <begin position="248"/>
        <end position="389"/>
    </location>
</feature>
<name>A0A6F8YRL9_9ACTN</name>
<proteinExistence type="predicted"/>
<feature type="region of interest" description="Disordered" evidence="1">
    <location>
        <begin position="62"/>
        <end position="83"/>
    </location>
</feature>
<dbReference type="AlphaFoldDB" id="A0A6F8YRL9"/>
<keyword evidence="5" id="KW-1185">Reference proteome</keyword>
<feature type="signal peptide" evidence="2">
    <location>
        <begin position="1"/>
        <end position="20"/>
    </location>
</feature>
<evidence type="ECO:0000313" key="4">
    <source>
        <dbReference type="EMBL" id="BCB88797.1"/>
    </source>
</evidence>
<keyword evidence="2" id="KW-0732">Signal</keyword>
<protein>
    <recommendedName>
        <fullName evidence="3">PLL-like beta propeller domain-containing protein</fullName>
    </recommendedName>
</protein>
<dbReference type="Proteomes" id="UP000503011">
    <property type="component" value="Chromosome"/>
</dbReference>
<sequence>MVVSAFLVASGIAAPAPAAANPNPARITDASWWLMQELLKLQPGSLNGGIYANKPGYHNTRAANSPSNYSVRDAEDQGGPSDKAAAYDWTFPEAQSLALRSLETGPDADQHLPPTVTAAVSNFTNIARFSSRLLASGRDRSDPRLNGWREFFGQADNDTEVEGWDFRYGQASSSDPSHLWHIHLSEDRDKVESYENKRALLSVLRGETVAEWLGTDVGGPAVVRANGEYHLFGISPSGQLSQNTWRPGGWLGWESLGGTVAGTPAVTYHDGQYDVFARSPRGVVYQKTWNGTWSDWKSIGGIVEGGLGAVYANGEYHVFGISPSGQLSQNTWRPGGWLGWESLGGTVAGTPAVTYHDGQYDVFARSPAGIVYQKTWNGTWSDWKTIGGILG</sequence>
<gene>
    <name evidence="4" type="ORF">Psuf_061100</name>
</gene>
<feature type="chain" id="PRO_5038961352" description="PLL-like beta propeller domain-containing protein" evidence="2">
    <location>
        <begin position="21"/>
        <end position="391"/>
    </location>
</feature>
<evidence type="ECO:0000313" key="5">
    <source>
        <dbReference type="Proteomes" id="UP000503011"/>
    </source>
</evidence>